<dbReference type="InterPro" id="IPR003439">
    <property type="entry name" value="ABC_transporter-like_ATP-bd"/>
</dbReference>
<dbReference type="InterPro" id="IPR017871">
    <property type="entry name" value="ABC_transporter-like_CS"/>
</dbReference>
<protein>
    <submittedName>
        <fullName evidence="10">ABC transporter ATP-binding protein</fullName>
    </submittedName>
</protein>
<dbReference type="InterPro" id="IPR003593">
    <property type="entry name" value="AAA+_ATPase"/>
</dbReference>
<evidence type="ECO:0000256" key="5">
    <source>
        <dbReference type="ARBA" id="ARBA00022989"/>
    </source>
</evidence>
<dbReference type="Gene3D" id="3.40.50.300">
    <property type="entry name" value="P-loop containing nucleotide triphosphate hydrolases"/>
    <property type="match status" value="1"/>
</dbReference>
<feature type="domain" description="ABC transporter" evidence="8">
    <location>
        <begin position="364"/>
        <end position="600"/>
    </location>
</feature>
<keyword evidence="3" id="KW-0547">Nucleotide-binding</keyword>
<evidence type="ECO:0000256" key="1">
    <source>
        <dbReference type="ARBA" id="ARBA00004651"/>
    </source>
</evidence>
<dbReference type="PROSITE" id="PS50929">
    <property type="entry name" value="ABC_TM1F"/>
    <property type="match status" value="1"/>
</dbReference>
<organism evidence="10 11">
    <name type="scientific">Kurthia gibsonii</name>
    <dbReference type="NCBI Taxonomy" id="33946"/>
    <lineage>
        <taxon>Bacteria</taxon>
        <taxon>Bacillati</taxon>
        <taxon>Bacillota</taxon>
        <taxon>Bacilli</taxon>
        <taxon>Bacillales</taxon>
        <taxon>Caryophanaceae</taxon>
        <taxon>Kurthia</taxon>
    </lineage>
</organism>
<evidence type="ECO:0000259" key="9">
    <source>
        <dbReference type="PROSITE" id="PS50929"/>
    </source>
</evidence>
<evidence type="ECO:0000259" key="8">
    <source>
        <dbReference type="PROSITE" id="PS50893"/>
    </source>
</evidence>
<dbReference type="PANTHER" id="PTHR43394">
    <property type="entry name" value="ATP-DEPENDENT PERMEASE MDL1, MITOCHONDRIAL"/>
    <property type="match status" value="1"/>
</dbReference>
<keyword evidence="4 10" id="KW-0067">ATP-binding</keyword>
<feature type="transmembrane region" description="Helical" evidence="7">
    <location>
        <begin position="164"/>
        <end position="184"/>
    </location>
</feature>
<dbReference type="Gene3D" id="1.20.1560.10">
    <property type="entry name" value="ABC transporter type 1, transmembrane domain"/>
    <property type="match status" value="1"/>
</dbReference>
<keyword evidence="6 7" id="KW-0472">Membrane</keyword>
<dbReference type="Pfam" id="PF00664">
    <property type="entry name" value="ABC_membrane"/>
    <property type="match status" value="1"/>
</dbReference>
<dbReference type="PROSITE" id="PS00211">
    <property type="entry name" value="ABC_TRANSPORTER_1"/>
    <property type="match status" value="1"/>
</dbReference>
<evidence type="ECO:0000256" key="3">
    <source>
        <dbReference type="ARBA" id="ARBA00022741"/>
    </source>
</evidence>
<dbReference type="Proteomes" id="UP001398420">
    <property type="component" value="Unassembled WGS sequence"/>
</dbReference>
<dbReference type="InterPro" id="IPR027417">
    <property type="entry name" value="P-loop_NTPase"/>
</dbReference>
<dbReference type="InterPro" id="IPR011527">
    <property type="entry name" value="ABC1_TM_dom"/>
</dbReference>
<comment type="caution">
    <text evidence="10">The sequence shown here is derived from an EMBL/GenBank/DDBJ whole genome shotgun (WGS) entry which is preliminary data.</text>
</comment>
<dbReference type="SUPFAM" id="SSF90123">
    <property type="entry name" value="ABC transporter transmembrane region"/>
    <property type="match status" value="1"/>
</dbReference>
<evidence type="ECO:0000313" key="10">
    <source>
        <dbReference type="EMBL" id="MEL5987771.1"/>
    </source>
</evidence>
<dbReference type="SMART" id="SM00382">
    <property type="entry name" value="AAA"/>
    <property type="match status" value="1"/>
</dbReference>
<evidence type="ECO:0000313" key="11">
    <source>
        <dbReference type="Proteomes" id="UP001398420"/>
    </source>
</evidence>
<feature type="domain" description="ABC transmembrane type-1" evidence="9">
    <location>
        <begin position="49"/>
        <end position="331"/>
    </location>
</feature>
<dbReference type="GO" id="GO:0005524">
    <property type="term" value="F:ATP binding"/>
    <property type="evidence" value="ECO:0007669"/>
    <property type="project" value="UniProtKB-KW"/>
</dbReference>
<sequence length="605" mass="68468">MFKAFQYKPILTKEDIQSHQKKKRAKTSNMKGTIGRIWQLVDEQRILLLVVLAMVFLSSVGMLLGPLLIGRMIDEQILPKNLIGIGPTLILLAGIYIMVSITLFLQNYWMIGIAQQTVYRLRTQLFEKYQRLPISFFDRKQHGDLMSRMTNDLDNVSSTLNSTFIEVFSSALILTGTFTFMMILSPLLTIVTMIIIPMMFLATKWITRRTGPLFKKQQATLGALNGMVEETISGQYVVKAYSQEERMIRQFEENGQRLRRTGYWANVYSGGIPKVMNFLNNVSFAIVAGFGGYLAYKGHVTIGIVVIFVEYARQFTRPLNELANQFNNVLSAIAGAERIFEILDEPEEVEEGTKSLTKRLAGNITFDHVDFKYDPQKEPYILQNVNFNIHSGETVALVGATGAGKTTIMQLMARFYETTSGQIRIDNQPIEQISREDLRNQMAFVLQDPFLFEASILENIRYGRLNATDEEIIEACKQANAHAFIEQLEDGYHHVLKPEASDLSQGQKQLLSIARALIADPAILLLDEATSSIDTVTELHIQRALNHLMKGRTSVVIAHRLNTVKNADRIFVMEQGQLVEQGTPEELIEKQGIYYGMLQQGKAIE</sequence>
<dbReference type="PROSITE" id="PS50893">
    <property type="entry name" value="ABC_TRANSPORTER_2"/>
    <property type="match status" value="1"/>
</dbReference>
<keyword evidence="11" id="KW-1185">Reference proteome</keyword>
<keyword evidence="5 7" id="KW-1133">Transmembrane helix</keyword>
<feature type="transmembrane region" description="Helical" evidence="7">
    <location>
        <begin position="81"/>
        <end position="105"/>
    </location>
</feature>
<evidence type="ECO:0000256" key="6">
    <source>
        <dbReference type="ARBA" id="ARBA00023136"/>
    </source>
</evidence>
<gene>
    <name evidence="10" type="ORF">AAF454_05015</name>
</gene>
<dbReference type="SUPFAM" id="SSF52540">
    <property type="entry name" value="P-loop containing nucleoside triphosphate hydrolases"/>
    <property type="match status" value="1"/>
</dbReference>
<feature type="transmembrane region" description="Helical" evidence="7">
    <location>
        <begin position="46"/>
        <end position="69"/>
    </location>
</feature>
<dbReference type="CDD" id="cd18547">
    <property type="entry name" value="ABC_6TM_Tm288_like"/>
    <property type="match status" value="1"/>
</dbReference>
<evidence type="ECO:0000256" key="7">
    <source>
        <dbReference type="SAM" id="Phobius"/>
    </source>
</evidence>
<dbReference type="RefSeq" id="WP_206060404.1">
    <property type="nucleotide sequence ID" value="NZ_JBBCRB010000004.1"/>
</dbReference>
<dbReference type="Pfam" id="PF00005">
    <property type="entry name" value="ABC_tran"/>
    <property type="match status" value="1"/>
</dbReference>
<keyword evidence="2 7" id="KW-0812">Transmembrane</keyword>
<feature type="transmembrane region" description="Helical" evidence="7">
    <location>
        <begin position="190"/>
        <end position="207"/>
    </location>
</feature>
<evidence type="ECO:0000256" key="4">
    <source>
        <dbReference type="ARBA" id="ARBA00022840"/>
    </source>
</evidence>
<reference evidence="10 11" key="1">
    <citation type="submission" date="2024-04" db="EMBL/GenBank/DDBJ databases">
        <authorList>
            <person name="Wu Y.S."/>
            <person name="Zhang L."/>
        </authorList>
    </citation>
    <scope>NUCLEOTIDE SEQUENCE [LARGE SCALE GENOMIC DNA]</scope>
    <source>
        <strain evidence="10 11">KG-01</strain>
    </source>
</reference>
<dbReference type="PANTHER" id="PTHR43394:SF1">
    <property type="entry name" value="ATP-BINDING CASSETTE SUB-FAMILY B MEMBER 10, MITOCHONDRIAL"/>
    <property type="match status" value="1"/>
</dbReference>
<comment type="subcellular location">
    <subcellularLocation>
        <location evidence="1">Cell membrane</location>
        <topology evidence="1">Multi-pass membrane protein</topology>
    </subcellularLocation>
</comment>
<dbReference type="EMBL" id="JBCEWA010000003">
    <property type="protein sequence ID" value="MEL5987771.1"/>
    <property type="molecule type" value="Genomic_DNA"/>
</dbReference>
<name>A0ABU9LN17_9BACL</name>
<dbReference type="CDD" id="cd03254">
    <property type="entry name" value="ABCC_Glucan_exporter_like"/>
    <property type="match status" value="1"/>
</dbReference>
<dbReference type="InterPro" id="IPR039421">
    <property type="entry name" value="Type_1_exporter"/>
</dbReference>
<evidence type="ECO:0000256" key="2">
    <source>
        <dbReference type="ARBA" id="ARBA00022692"/>
    </source>
</evidence>
<dbReference type="InterPro" id="IPR036640">
    <property type="entry name" value="ABC1_TM_sf"/>
</dbReference>
<accession>A0ABU9LN17</accession>
<proteinExistence type="predicted"/>